<evidence type="ECO:0000256" key="3">
    <source>
        <dbReference type="ARBA" id="ARBA00012257"/>
    </source>
</evidence>
<dbReference type="GO" id="GO:0051997">
    <property type="term" value="F:2-oxo-4-hydroxy-4-carboxy-5-ureidoimidazoline decarboxylase activity"/>
    <property type="evidence" value="ECO:0007669"/>
    <property type="project" value="UniProtKB-EC"/>
</dbReference>
<reference evidence="8 9" key="1">
    <citation type="journal article" date="2024" name="Int. J. Syst. Evol. Microbiol.">
        <title>Microbacterium memoriense sp. nov., a member of the Actinomycetota from marine beach sediment of the north coast of Portugal.</title>
        <authorList>
            <person name="Santos J.D.N.D."/>
            <person name="Klimek D."/>
            <person name="Calusinska M."/>
            <person name="Lobo-da-Cunha A."/>
            <person name="Catita J."/>
            <person name="Goncalves H."/>
            <person name="Gonzalez I."/>
            <person name="Lage O.M."/>
        </authorList>
    </citation>
    <scope>NUCLEOTIDE SEQUENCE [LARGE SCALE GENOMIC DNA]</scope>
    <source>
        <strain evidence="8 9">PMIC_1C1B</strain>
    </source>
</reference>
<keyword evidence="6 8" id="KW-0456">Lyase</keyword>
<evidence type="ECO:0000256" key="4">
    <source>
        <dbReference type="ARBA" id="ARBA00022631"/>
    </source>
</evidence>
<keyword evidence="5" id="KW-0210">Decarboxylase</keyword>
<dbReference type="SUPFAM" id="SSF158694">
    <property type="entry name" value="UraD-Like"/>
    <property type="match status" value="1"/>
</dbReference>
<dbReference type="EMBL" id="JAODOR010000009">
    <property type="protein sequence ID" value="MCT9002316.1"/>
    <property type="molecule type" value="Genomic_DNA"/>
</dbReference>
<name>A0ABT2PCK2_9MICO</name>
<dbReference type="InterPro" id="IPR036778">
    <property type="entry name" value="OHCU_decarboxylase_sf"/>
</dbReference>
<feature type="domain" description="Oxo-4-hydroxy-4-carboxy-5-ureidoimidazoline decarboxylase" evidence="7">
    <location>
        <begin position="7"/>
        <end position="160"/>
    </location>
</feature>
<comment type="catalytic activity">
    <reaction evidence="1">
        <text>5-hydroxy-2-oxo-4-ureido-2,5-dihydro-1H-imidazole-5-carboxylate + H(+) = (S)-allantoin + CO2</text>
        <dbReference type="Rhea" id="RHEA:26301"/>
        <dbReference type="ChEBI" id="CHEBI:15378"/>
        <dbReference type="ChEBI" id="CHEBI:15678"/>
        <dbReference type="ChEBI" id="CHEBI:16526"/>
        <dbReference type="ChEBI" id="CHEBI:58639"/>
        <dbReference type="EC" id="4.1.1.97"/>
    </reaction>
</comment>
<keyword evidence="9" id="KW-1185">Reference proteome</keyword>
<dbReference type="NCBIfam" id="NF010372">
    <property type="entry name" value="PRK13798.1"/>
    <property type="match status" value="1"/>
</dbReference>
<dbReference type="Pfam" id="PF09349">
    <property type="entry name" value="OHCU_decarbox"/>
    <property type="match status" value="1"/>
</dbReference>
<dbReference type="RefSeq" id="WP_261606851.1">
    <property type="nucleotide sequence ID" value="NZ_JAODOR010000009.1"/>
</dbReference>
<evidence type="ECO:0000259" key="7">
    <source>
        <dbReference type="Pfam" id="PF09349"/>
    </source>
</evidence>
<accession>A0ABT2PCK2</accession>
<dbReference type="Gene3D" id="1.10.3330.10">
    <property type="entry name" value="Oxo-4-hydroxy-4-carboxy-5-ureidoimidazoline decarboxylase"/>
    <property type="match status" value="1"/>
</dbReference>
<dbReference type="NCBIfam" id="TIGR03180">
    <property type="entry name" value="UraD_2"/>
    <property type="match status" value="1"/>
</dbReference>
<dbReference type="PANTHER" id="PTHR43466">
    <property type="entry name" value="2-OXO-4-HYDROXY-4-CARBOXY-5-UREIDOIMIDAZOLINE DECARBOXYLASE-RELATED"/>
    <property type="match status" value="1"/>
</dbReference>
<protein>
    <recommendedName>
        <fullName evidence="3">2-oxo-4-hydroxy-4-carboxy-5-ureidoimidazoline decarboxylase</fullName>
        <ecNumber evidence="3">4.1.1.97</ecNumber>
    </recommendedName>
</protein>
<evidence type="ECO:0000256" key="5">
    <source>
        <dbReference type="ARBA" id="ARBA00022793"/>
    </source>
</evidence>
<comment type="pathway">
    <text evidence="2">Purine metabolism; urate degradation; (S)-allantoin from urate: step 3/3.</text>
</comment>
<evidence type="ECO:0000256" key="2">
    <source>
        <dbReference type="ARBA" id="ARBA00004754"/>
    </source>
</evidence>
<evidence type="ECO:0000313" key="9">
    <source>
        <dbReference type="Proteomes" id="UP001300496"/>
    </source>
</evidence>
<organism evidence="8 9">
    <name type="scientific">Microbacterium memoriense</name>
    <dbReference type="NCBI Taxonomy" id="2978350"/>
    <lineage>
        <taxon>Bacteria</taxon>
        <taxon>Bacillati</taxon>
        <taxon>Actinomycetota</taxon>
        <taxon>Actinomycetes</taxon>
        <taxon>Micrococcales</taxon>
        <taxon>Microbacteriaceae</taxon>
        <taxon>Microbacterium</taxon>
    </lineage>
</organism>
<proteinExistence type="predicted"/>
<dbReference type="EC" id="4.1.1.97" evidence="3"/>
<evidence type="ECO:0000313" key="8">
    <source>
        <dbReference type="EMBL" id="MCT9002316.1"/>
    </source>
</evidence>
<comment type="caution">
    <text evidence="8">The sequence shown here is derived from an EMBL/GenBank/DDBJ whole genome shotgun (WGS) entry which is preliminary data.</text>
</comment>
<dbReference type="Proteomes" id="UP001300496">
    <property type="component" value="Unassembled WGS sequence"/>
</dbReference>
<gene>
    <name evidence="8" type="primary">uraD</name>
    <name evidence="8" type="ORF">N4R40_08055</name>
</gene>
<dbReference type="InterPro" id="IPR018020">
    <property type="entry name" value="OHCU_decarboxylase"/>
</dbReference>
<dbReference type="InterPro" id="IPR017595">
    <property type="entry name" value="OHCU_decarboxylase-2"/>
</dbReference>
<keyword evidence="4" id="KW-0659">Purine metabolism</keyword>
<sequence>MQLTEFNSADDATAAETVAVWARIPAWAEAVAAARPYATVDAVAERADTLARAWSRSDLDAALAHHPRIGARVVDAGAEADASRREQAAMSTASDDITAAIAHANADYEERFGRVFLIRAAGRSAEEMLGEARRRLTNDDETEAAEALGQLREIALLRLRTTLED</sequence>
<dbReference type="PANTHER" id="PTHR43466:SF1">
    <property type="entry name" value="2-OXO-4-HYDROXY-4-CARBOXY-5-UREIDOIMIDAZOLINE DECARBOXYLASE-RELATED"/>
    <property type="match status" value="1"/>
</dbReference>
<evidence type="ECO:0000256" key="1">
    <source>
        <dbReference type="ARBA" id="ARBA00001163"/>
    </source>
</evidence>
<evidence type="ECO:0000256" key="6">
    <source>
        <dbReference type="ARBA" id="ARBA00023239"/>
    </source>
</evidence>